<dbReference type="EMBL" id="SLXM01000006">
    <property type="protein sequence ID" value="TCP24428.1"/>
    <property type="molecule type" value="Genomic_DNA"/>
</dbReference>
<dbReference type="GO" id="GO:0008168">
    <property type="term" value="F:methyltransferase activity"/>
    <property type="evidence" value="ECO:0007669"/>
    <property type="project" value="UniProtKB-KW"/>
</dbReference>
<dbReference type="RefSeq" id="WP_132795095.1">
    <property type="nucleotide sequence ID" value="NZ_SLXM01000006.1"/>
</dbReference>
<reference evidence="2 3" key="1">
    <citation type="submission" date="2019-03" db="EMBL/GenBank/DDBJ databases">
        <title>Genomic Encyclopedia of Type Strains, Phase IV (KMG-IV): sequencing the most valuable type-strain genomes for metagenomic binning, comparative biology and taxonomic classification.</title>
        <authorList>
            <person name="Goeker M."/>
        </authorList>
    </citation>
    <scope>NUCLEOTIDE SEQUENCE [LARGE SCALE GENOMIC DNA]</scope>
    <source>
        <strain evidence="2 3">DSM 14836</strain>
    </source>
</reference>
<organism evidence="2 3">
    <name type="scientific">Tenacibaculum skagerrakense</name>
    <dbReference type="NCBI Taxonomy" id="186571"/>
    <lineage>
        <taxon>Bacteria</taxon>
        <taxon>Pseudomonadati</taxon>
        <taxon>Bacteroidota</taxon>
        <taxon>Flavobacteriia</taxon>
        <taxon>Flavobacteriales</taxon>
        <taxon>Flavobacteriaceae</taxon>
        <taxon>Tenacibaculum</taxon>
    </lineage>
</organism>
<evidence type="ECO:0000313" key="3">
    <source>
        <dbReference type="Proteomes" id="UP000294564"/>
    </source>
</evidence>
<dbReference type="SUPFAM" id="SSF53335">
    <property type="entry name" value="S-adenosyl-L-methionine-dependent methyltransferases"/>
    <property type="match status" value="1"/>
</dbReference>
<keyword evidence="2" id="KW-0489">Methyltransferase</keyword>
<dbReference type="InterPro" id="IPR029063">
    <property type="entry name" value="SAM-dependent_MTases_sf"/>
</dbReference>
<dbReference type="PANTHER" id="PTHR42912">
    <property type="entry name" value="METHYLTRANSFERASE"/>
    <property type="match status" value="1"/>
</dbReference>
<dbReference type="GO" id="GO:0032259">
    <property type="term" value="P:methylation"/>
    <property type="evidence" value="ECO:0007669"/>
    <property type="project" value="UniProtKB-KW"/>
</dbReference>
<dbReference type="InterPro" id="IPR050508">
    <property type="entry name" value="Methyltransf_Superfamily"/>
</dbReference>
<dbReference type="InterPro" id="IPR041698">
    <property type="entry name" value="Methyltransf_25"/>
</dbReference>
<evidence type="ECO:0000313" key="2">
    <source>
        <dbReference type="EMBL" id="TCP24428.1"/>
    </source>
</evidence>
<name>A0A4R2NSL8_9FLAO</name>
<dbReference type="AlphaFoldDB" id="A0A4R2NSL8"/>
<sequence length="267" mass="31846">MKKIVIKRFLARINVLTLVEQINFYRQKFKNRKSNRVFKKLNPDVKLPPDFYIYETFQLHYEKFYTNGIPTAKWLYNHISQFKKIENISFLDWGCGTGRVLRHLPKIAGNSNQYFGCDYNQKYVKWCSENLKNIKFQHNKVTPPLIYENEKFDVVYGISIFTHLSLEQHYKWFEELYRVLKPDGILFITTHGNVHSFKLTEKELVKYNLGELIVHDFKKEGNRLFSSYQPTPFMTGIAKQTNFEVLKHIPGETTNGKPQQDIWIFKK</sequence>
<comment type="caution">
    <text evidence="2">The sequence shown here is derived from an EMBL/GenBank/DDBJ whole genome shotgun (WGS) entry which is preliminary data.</text>
</comment>
<dbReference type="OrthoDB" id="3896938at2"/>
<proteinExistence type="predicted"/>
<gene>
    <name evidence="2" type="ORF">EV195_106236</name>
</gene>
<feature type="domain" description="Methyltransferase" evidence="1">
    <location>
        <begin position="91"/>
        <end position="184"/>
    </location>
</feature>
<dbReference type="Pfam" id="PF13649">
    <property type="entry name" value="Methyltransf_25"/>
    <property type="match status" value="1"/>
</dbReference>
<protein>
    <submittedName>
        <fullName evidence="2">Methyltransferase family protein</fullName>
    </submittedName>
</protein>
<dbReference type="Proteomes" id="UP000294564">
    <property type="component" value="Unassembled WGS sequence"/>
</dbReference>
<evidence type="ECO:0000259" key="1">
    <source>
        <dbReference type="Pfam" id="PF13649"/>
    </source>
</evidence>
<accession>A0A4R2NSL8</accession>
<keyword evidence="2" id="KW-0808">Transferase</keyword>
<keyword evidence="3" id="KW-1185">Reference proteome</keyword>
<dbReference type="CDD" id="cd02440">
    <property type="entry name" value="AdoMet_MTases"/>
    <property type="match status" value="1"/>
</dbReference>
<dbReference type="Gene3D" id="3.40.50.150">
    <property type="entry name" value="Vaccinia Virus protein VP39"/>
    <property type="match status" value="1"/>
</dbReference>